<sequence length="177" mass="20311">MAAAAWEWPFFYTYPPYFTVQPVQETWEKQCGLWCSLILAYCRHHKVYVLRPTDETPLFHNKDIGRKLSPEAISRMLEVLVSKGSALWLDPQKQSCLVLWRKIEEWAQVVAGWASTYGVSDAVMLVEELSSGDDVRGTELQGLHREVLLRALKLLETQGKVRLFRGATPEEEGVKFL</sequence>
<organism evidence="8 9">
    <name type="scientific">Raphidocelis subcapitata</name>
    <dbReference type="NCBI Taxonomy" id="307507"/>
    <lineage>
        <taxon>Eukaryota</taxon>
        <taxon>Viridiplantae</taxon>
        <taxon>Chlorophyta</taxon>
        <taxon>core chlorophytes</taxon>
        <taxon>Chlorophyceae</taxon>
        <taxon>CS clade</taxon>
        <taxon>Sphaeropleales</taxon>
        <taxon>Selenastraceae</taxon>
        <taxon>Raphidocelis</taxon>
    </lineage>
</organism>
<keyword evidence="4" id="KW-0813">Transport</keyword>
<dbReference type="InParanoid" id="A0A2V0PC62"/>
<dbReference type="FunFam" id="1.10.10.10:FF:000141">
    <property type="entry name" value="vacuolar protein-sorting-associated protein 25"/>
    <property type="match status" value="1"/>
</dbReference>
<dbReference type="OrthoDB" id="245150at2759"/>
<dbReference type="InterPro" id="IPR036390">
    <property type="entry name" value="WH_DNA-bd_sf"/>
</dbReference>
<keyword evidence="6" id="KW-0653">Protein transport</keyword>
<evidence type="ECO:0000256" key="4">
    <source>
        <dbReference type="ARBA" id="ARBA00022448"/>
    </source>
</evidence>
<evidence type="ECO:0000256" key="6">
    <source>
        <dbReference type="ARBA" id="ARBA00022927"/>
    </source>
</evidence>
<dbReference type="Gene3D" id="1.10.10.10">
    <property type="entry name" value="Winged helix-like DNA-binding domain superfamily/Winged helix DNA-binding domain"/>
    <property type="match status" value="1"/>
</dbReference>
<dbReference type="GO" id="GO:0042803">
    <property type="term" value="F:protein homodimerization activity"/>
    <property type="evidence" value="ECO:0007669"/>
    <property type="project" value="TreeGrafter"/>
</dbReference>
<keyword evidence="9" id="KW-1185">Reference proteome</keyword>
<comment type="subcellular location">
    <subcellularLocation>
        <location evidence="1">Cytoplasm</location>
    </subcellularLocation>
</comment>
<dbReference type="InterPro" id="IPR014041">
    <property type="entry name" value="ESCRT-II_cplx_Vps25-sub_N"/>
</dbReference>
<name>A0A2V0PC62_9CHLO</name>
<evidence type="ECO:0000313" key="9">
    <source>
        <dbReference type="Proteomes" id="UP000247498"/>
    </source>
</evidence>
<dbReference type="Proteomes" id="UP000247498">
    <property type="component" value="Unassembled WGS sequence"/>
</dbReference>
<evidence type="ECO:0000256" key="3">
    <source>
        <dbReference type="ARBA" id="ARBA00017934"/>
    </source>
</evidence>
<dbReference type="GO" id="GO:0016236">
    <property type="term" value="P:macroautophagy"/>
    <property type="evidence" value="ECO:0007669"/>
    <property type="project" value="UniProtKB-ARBA"/>
</dbReference>
<dbReference type="AlphaFoldDB" id="A0A2V0PC62"/>
<dbReference type="STRING" id="307507.A0A2V0PC62"/>
<dbReference type="Gene3D" id="1.10.10.570">
    <property type="entry name" value="Winged helix' DNA-binding domain. Chain C. Domain 1"/>
    <property type="match status" value="1"/>
</dbReference>
<dbReference type="SUPFAM" id="SSF46785">
    <property type="entry name" value="Winged helix' DNA-binding domain"/>
    <property type="match status" value="2"/>
</dbReference>
<dbReference type="GO" id="GO:0043328">
    <property type="term" value="P:protein transport to vacuole involved in ubiquitin-dependent protein catabolic process via the multivesicular body sorting pathway"/>
    <property type="evidence" value="ECO:0007669"/>
    <property type="project" value="TreeGrafter"/>
</dbReference>
<protein>
    <recommendedName>
        <fullName evidence="3">Vacuolar protein-sorting-associated protein 25</fullName>
    </recommendedName>
    <alternativeName>
        <fullName evidence="7">ESCRT-II complex subunit VPS25</fullName>
    </alternativeName>
</protein>
<comment type="caution">
    <text evidence="8">The sequence shown here is derived from an EMBL/GenBank/DDBJ whole genome shotgun (WGS) entry which is preliminary data.</text>
</comment>
<evidence type="ECO:0000256" key="2">
    <source>
        <dbReference type="ARBA" id="ARBA00009674"/>
    </source>
</evidence>
<dbReference type="FunCoup" id="A0A2V0PC62">
    <property type="interactions" value="2031"/>
</dbReference>
<dbReference type="Pfam" id="PF05871">
    <property type="entry name" value="ESCRT-II"/>
    <property type="match status" value="1"/>
</dbReference>
<dbReference type="PANTHER" id="PTHR13149:SF0">
    <property type="entry name" value="VACUOLAR PROTEIN-SORTING-ASSOCIATED PROTEIN 25"/>
    <property type="match status" value="1"/>
</dbReference>
<dbReference type="GO" id="GO:0005198">
    <property type="term" value="F:structural molecule activity"/>
    <property type="evidence" value="ECO:0007669"/>
    <property type="project" value="TreeGrafter"/>
</dbReference>
<dbReference type="InterPro" id="IPR036388">
    <property type="entry name" value="WH-like_DNA-bd_sf"/>
</dbReference>
<proteinExistence type="inferred from homology"/>
<evidence type="ECO:0000313" key="8">
    <source>
        <dbReference type="EMBL" id="GBF97436.1"/>
    </source>
</evidence>
<dbReference type="FunFam" id="1.10.10.570:FF:000003">
    <property type="entry name" value="Vacuolar protein-sorting-associated protein 25"/>
    <property type="match status" value="1"/>
</dbReference>
<reference evidence="8 9" key="1">
    <citation type="journal article" date="2018" name="Sci. Rep.">
        <title>Raphidocelis subcapitata (=Pseudokirchneriella subcapitata) provides an insight into genome evolution and environmental adaptations in the Sphaeropleales.</title>
        <authorList>
            <person name="Suzuki S."/>
            <person name="Yamaguchi H."/>
            <person name="Nakajima N."/>
            <person name="Kawachi M."/>
        </authorList>
    </citation>
    <scope>NUCLEOTIDE SEQUENCE [LARGE SCALE GENOMIC DNA]</scope>
    <source>
        <strain evidence="8 9">NIES-35</strain>
    </source>
</reference>
<dbReference type="InterPro" id="IPR008570">
    <property type="entry name" value="ESCRT-II_cplx_Vps25-sub"/>
</dbReference>
<evidence type="ECO:0000256" key="5">
    <source>
        <dbReference type="ARBA" id="ARBA00022490"/>
    </source>
</evidence>
<comment type="similarity">
    <text evidence="2">Belongs to the VPS25 family.</text>
</comment>
<gene>
    <name evidence="8" type="ORF">Rsub_09602</name>
</gene>
<keyword evidence="5" id="KW-0963">Cytoplasm</keyword>
<evidence type="ECO:0000256" key="1">
    <source>
        <dbReference type="ARBA" id="ARBA00004496"/>
    </source>
</evidence>
<dbReference type="EMBL" id="BDRX01000099">
    <property type="protein sequence ID" value="GBF97436.1"/>
    <property type="molecule type" value="Genomic_DNA"/>
</dbReference>
<accession>A0A2V0PC62</accession>
<dbReference type="GO" id="GO:0000814">
    <property type="term" value="C:ESCRT II complex"/>
    <property type="evidence" value="ECO:0007669"/>
    <property type="project" value="InterPro"/>
</dbReference>
<evidence type="ECO:0000256" key="7">
    <source>
        <dbReference type="ARBA" id="ARBA00030094"/>
    </source>
</evidence>
<dbReference type="PANTHER" id="PTHR13149">
    <property type="entry name" value="VACUOLAR PROTEIN SORTING-ASSOCIATED PROTEIN VPS25"/>
    <property type="match status" value="1"/>
</dbReference>